<dbReference type="KEGG" id="cvr:CHLNCDRAFT_139561"/>
<accession>E1ZQF0</accession>
<dbReference type="eggNOG" id="ENOG502SCQH">
    <property type="taxonomic scope" value="Eukaryota"/>
</dbReference>
<dbReference type="EMBL" id="GL433859">
    <property type="protein sequence ID" value="EFN51919.1"/>
    <property type="molecule type" value="Genomic_DNA"/>
</dbReference>
<evidence type="ECO:0000313" key="2">
    <source>
        <dbReference type="Proteomes" id="UP000008141"/>
    </source>
</evidence>
<proteinExistence type="predicted"/>
<reference evidence="1 2" key="1">
    <citation type="journal article" date="2010" name="Plant Cell">
        <title>The Chlorella variabilis NC64A genome reveals adaptation to photosymbiosis, coevolution with viruses, and cryptic sex.</title>
        <authorList>
            <person name="Blanc G."/>
            <person name="Duncan G."/>
            <person name="Agarkova I."/>
            <person name="Borodovsky M."/>
            <person name="Gurnon J."/>
            <person name="Kuo A."/>
            <person name="Lindquist E."/>
            <person name="Lucas S."/>
            <person name="Pangilinan J."/>
            <person name="Polle J."/>
            <person name="Salamov A."/>
            <person name="Terry A."/>
            <person name="Yamada T."/>
            <person name="Dunigan D.D."/>
            <person name="Grigoriev I.V."/>
            <person name="Claverie J.M."/>
            <person name="Van Etten J.L."/>
        </authorList>
    </citation>
    <scope>NUCLEOTIDE SEQUENCE [LARGE SCALE GENOMIC DNA]</scope>
    <source>
        <strain evidence="1 2">NC64A</strain>
    </source>
</reference>
<dbReference type="GeneID" id="17351450"/>
<evidence type="ECO:0000313" key="1">
    <source>
        <dbReference type="EMBL" id="EFN51919.1"/>
    </source>
</evidence>
<dbReference type="AlphaFoldDB" id="E1ZQF0"/>
<sequence>MEAARQRMAEMSQWQAAARRGIAAARDHTWTVAEECGRHEETASEELLMQLAEVAVGDDAAAAAPMPAAAPAPAAQPAPSAAQPAPSAAAAALLEADASVLAASEDGQVTVPLSLLRQLVQQQQQQLAQQHELTTAVHLLSSEVSLHGPPSRRRTIVAAAADPSVSLDATTVGVFELGYAPAAGSAAAPSAAAPAADSSAEGGWRSRWHGVPCNIPSSLSALLNTEWAARHYYEGVQGPAWKDREDEQREAQRLGRLPTRHTWRPGAAVRKIWHLVVNAMALVEELARQEGCSNMDAARLVDQRLAQQEGKKKKNFASLGRKENEAAVRELLGLPAKPAPNG</sequence>
<name>E1ZQF0_CHLVA</name>
<gene>
    <name evidence="1" type="ORF">CHLNCDRAFT_139561</name>
</gene>
<protein>
    <submittedName>
        <fullName evidence="1">Uncharacterized protein</fullName>
    </submittedName>
</protein>
<dbReference type="Proteomes" id="UP000008141">
    <property type="component" value="Unassembled WGS sequence"/>
</dbReference>
<dbReference type="RefSeq" id="XP_005844021.1">
    <property type="nucleotide sequence ID" value="XM_005843959.1"/>
</dbReference>
<keyword evidence="2" id="KW-1185">Reference proteome</keyword>
<organism evidence="2">
    <name type="scientific">Chlorella variabilis</name>
    <name type="common">Green alga</name>
    <dbReference type="NCBI Taxonomy" id="554065"/>
    <lineage>
        <taxon>Eukaryota</taxon>
        <taxon>Viridiplantae</taxon>
        <taxon>Chlorophyta</taxon>
        <taxon>core chlorophytes</taxon>
        <taxon>Trebouxiophyceae</taxon>
        <taxon>Chlorellales</taxon>
        <taxon>Chlorellaceae</taxon>
        <taxon>Chlorella clade</taxon>
        <taxon>Chlorella</taxon>
    </lineage>
</organism>
<dbReference type="InParanoid" id="E1ZQF0"/>